<name>A0ACC1IVG1_9FUNG</name>
<organism evidence="1 2">
    <name type="scientific">Kickxella alabastrina</name>
    <dbReference type="NCBI Taxonomy" id="61397"/>
    <lineage>
        <taxon>Eukaryota</taxon>
        <taxon>Fungi</taxon>
        <taxon>Fungi incertae sedis</taxon>
        <taxon>Zoopagomycota</taxon>
        <taxon>Kickxellomycotina</taxon>
        <taxon>Kickxellomycetes</taxon>
        <taxon>Kickxellales</taxon>
        <taxon>Kickxellaceae</taxon>
        <taxon>Kickxella</taxon>
    </lineage>
</organism>
<protein>
    <submittedName>
        <fullName evidence="1">Uncharacterized protein</fullName>
    </submittedName>
</protein>
<dbReference type="Proteomes" id="UP001150581">
    <property type="component" value="Unassembled WGS sequence"/>
</dbReference>
<reference evidence="1" key="1">
    <citation type="submission" date="2022-07" db="EMBL/GenBank/DDBJ databases">
        <title>Phylogenomic reconstructions and comparative analyses of Kickxellomycotina fungi.</title>
        <authorList>
            <person name="Reynolds N.K."/>
            <person name="Stajich J.E."/>
            <person name="Barry K."/>
            <person name="Grigoriev I.V."/>
            <person name="Crous P."/>
            <person name="Smith M.E."/>
        </authorList>
    </citation>
    <scope>NUCLEOTIDE SEQUENCE</scope>
    <source>
        <strain evidence="1">Benny 63K</strain>
    </source>
</reference>
<evidence type="ECO:0000313" key="2">
    <source>
        <dbReference type="Proteomes" id="UP001150581"/>
    </source>
</evidence>
<comment type="caution">
    <text evidence="1">The sequence shown here is derived from an EMBL/GenBank/DDBJ whole genome shotgun (WGS) entry which is preliminary data.</text>
</comment>
<sequence length="625" mass="67849">MSWGNDGMPPRSSDEREAFERQWKEYFRNLSFSQNSTYAQLPPKVRSAADKLVGDSGVRAHATQLDGARNGSSFAGVYHGNWQAEHFEGAQLSAGFSRPGDGAVGRMTLELVPASAADRELSAAEPAVSPQLVHGTITMLAPGFSGRLQLRGVHWQDAGTAVLYGVSEMHALAPIGAVRAMPSASAFAQAKQAFGTLLLGGLRDYEMPEDVIRACEYQVFVRLGLGLGTDGQSARTILFSSDCGVSVTTEGSLAGVSAERYRQRTTIYLRMLLAALAGLLALLVRQIQFSETHAALAKVSFYTVAGQAMLELLIFVAHFSDGLTPSGDMRPDFSGLGFVVFVLLMLATMHYLTVLWSTQDLRQQEEEPTRRVWLPYVRLYAVLLAGAFVIHLYTETLNPVAAPLLAVLLTAAYSFWLPQIIRNAVRGTARGLRIEYVVGSTAIHLLFPLYVFAYPDNIAFIAPVSLVWALAGYVVAQAIVLLLQDLLGPRFFVPAKLLPEVYNYHPLLPPDDEESALETSDLVVPDVTHDGTEPFESSSSAGNSSDPSSNAQDDAVVPVAPAASGRRTSPRECAICIESVDVTTATDRTQYMVTPCHHVYHTDCLVPWMNTKLECPVCRAPLPPV</sequence>
<gene>
    <name evidence="1" type="ORF">LPJ66_000744</name>
</gene>
<keyword evidence="2" id="KW-1185">Reference proteome</keyword>
<accession>A0ACC1IVG1</accession>
<evidence type="ECO:0000313" key="1">
    <source>
        <dbReference type="EMBL" id="KAJ1901462.1"/>
    </source>
</evidence>
<dbReference type="EMBL" id="JANBPG010000026">
    <property type="protein sequence ID" value="KAJ1901462.1"/>
    <property type="molecule type" value="Genomic_DNA"/>
</dbReference>
<proteinExistence type="predicted"/>